<evidence type="ECO:0000256" key="3">
    <source>
        <dbReference type="ARBA" id="ARBA00023115"/>
    </source>
</evidence>
<dbReference type="Pfam" id="PF01564">
    <property type="entry name" value="Spermine_synth"/>
    <property type="match status" value="1"/>
</dbReference>
<evidence type="ECO:0000256" key="6">
    <source>
        <dbReference type="SAM" id="MobiDB-lite"/>
    </source>
</evidence>
<feature type="region of interest" description="Disordered" evidence="6">
    <location>
        <begin position="206"/>
        <end position="231"/>
    </location>
</feature>
<dbReference type="PANTHER" id="PTHR43317:SF1">
    <property type="entry name" value="THERMOSPERMINE SYNTHASE ACAULIS5"/>
    <property type="match status" value="1"/>
</dbReference>
<feature type="transmembrane region" description="Helical" evidence="7">
    <location>
        <begin position="110"/>
        <end position="132"/>
    </location>
</feature>
<evidence type="ECO:0000256" key="5">
    <source>
        <dbReference type="PROSITE-ProRule" id="PRU00354"/>
    </source>
</evidence>
<dbReference type="PROSITE" id="PS51006">
    <property type="entry name" value="PABS_2"/>
    <property type="match status" value="1"/>
</dbReference>
<evidence type="ECO:0000256" key="1">
    <source>
        <dbReference type="ARBA" id="ARBA00007867"/>
    </source>
</evidence>
<keyword evidence="4" id="KW-0802">TPR repeat</keyword>
<keyword evidence="7" id="KW-1133">Transmembrane helix</keyword>
<feature type="transmembrane region" description="Helical" evidence="7">
    <location>
        <begin position="34"/>
        <end position="57"/>
    </location>
</feature>
<feature type="transmembrane region" description="Helical" evidence="7">
    <location>
        <begin position="69"/>
        <end position="98"/>
    </location>
</feature>
<proteinExistence type="inferred from homology"/>
<feature type="transmembrane region" description="Helical" evidence="7">
    <location>
        <begin position="269"/>
        <end position="293"/>
    </location>
</feature>
<feature type="transmembrane region" description="Helical" evidence="7">
    <location>
        <begin position="183"/>
        <end position="201"/>
    </location>
</feature>
<protein>
    <recommendedName>
        <fullName evidence="8">PABS domain-containing protein</fullName>
    </recommendedName>
</protein>
<dbReference type="InterPro" id="IPR029063">
    <property type="entry name" value="SAM-dependent_MTases_sf"/>
</dbReference>
<keyword evidence="2 5" id="KW-0808">Transferase</keyword>
<name>A0A2L0EKY4_SORCE</name>
<feature type="transmembrane region" description="Helical" evidence="7">
    <location>
        <begin position="344"/>
        <end position="369"/>
    </location>
</feature>
<dbReference type="InterPro" id="IPR019734">
    <property type="entry name" value="TPR_rpt"/>
</dbReference>
<feature type="transmembrane region" description="Helical" evidence="7">
    <location>
        <begin position="300"/>
        <end position="324"/>
    </location>
</feature>
<feature type="repeat" description="TPR" evidence="4">
    <location>
        <begin position="810"/>
        <end position="843"/>
    </location>
</feature>
<keyword evidence="7" id="KW-0472">Membrane</keyword>
<dbReference type="GO" id="GO:0016740">
    <property type="term" value="F:transferase activity"/>
    <property type="evidence" value="ECO:0007669"/>
    <property type="project" value="UniProtKB-UniRule"/>
</dbReference>
<dbReference type="SUPFAM" id="SSF53335">
    <property type="entry name" value="S-adenosyl-L-methionine-dependent methyltransferases"/>
    <property type="match status" value="1"/>
</dbReference>
<evidence type="ECO:0000313" key="10">
    <source>
        <dbReference type="Proteomes" id="UP000238348"/>
    </source>
</evidence>
<comment type="similarity">
    <text evidence="1">Belongs to the spermidine/spermine synthase family.</text>
</comment>
<organism evidence="9 10">
    <name type="scientific">Sorangium cellulosum</name>
    <name type="common">Polyangium cellulosum</name>
    <dbReference type="NCBI Taxonomy" id="56"/>
    <lineage>
        <taxon>Bacteria</taxon>
        <taxon>Pseudomonadati</taxon>
        <taxon>Myxococcota</taxon>
        <taxon>Polyangia</taxon>
        <taxon>Polyangiales</taxon>
        <taxon>Polyangiaceae</taxon>
        <taxon>Sorangium</taxon>
    </lineage>
</organism>
<feature type="transmembrane region" description="Helical" evidence="7">
    <location>
        <begin position="238"/>
        <end position="257"/>
    </location>
</feature>
<feature type="transmembrane region" description="Helical" evidence="7">
    <location>
        <begin position="153"/>
        <end position="177"/>
    </location>
</feature>
<dbReference type="NCBIfam" id="NF037959">
    <property type="entry name" value="MFS_SpdSyn"/>
    <property type="match status" value="2"/>
</dbReference>
<dbReference type="EMBL" id="CP012673">
    <property type="protein sequence ID" value="AUX39957.1"/>
    <property type="molecule type" value="Genomic_DNA"/>
</dbReference>
<comment type="caution">
    <text evidence="5">Lacks conserved residue(s) required for the propagation of feature annotation.</text>
</comment>
<feature type="transmembrane region" description="Helical" evidence="7">
    <location>
        <begin position="423"/>
        <end position="441"/>
    </location>
</feature>
<keyword evidence="3 5" id="KW-0620">Polyamine biosynthesis</keyword>
<dbReference type="AlphaFoldDB" id="A0A2L0EKY4"/>
<dbReference type="PANTHER" id="PTHR43317">
    <property type="entry name" value="THERMOSPERMINE SYNTHASE ACAULIS5"/>
    <property type="match status" value="1"/>
</dbReference>
<dbReference type="CDD" id="cd02440">
    <property type="entry name" value="AdoMet_MTases"/>
    <property type="match status" value="1"/>
</dbReference>
<dbReference type="GO" id="GO:0006596">
    <property type="term" value="P:polyamine biosynthetic process"/>
    <property type="evidence" value="ECO:0007669"/>
    <property type="project" value="UniProtKB-UniRule"/>
</dbReference>
<keyword evidence="7" id="KW-0812">Transmembrane</keyword>
<evidence type="ECO:0000256" key="2">
    <source>
        <dbReference type="ARBA" id="ARBA00022679"/>
    </source>
</evidence>
<gene>
    <name evidence="9" type="ORF">SOCE26_013520</name>
</gene>
<feature type="transmembrane region" description="Helical" evidence="7">
    <location>
        <begin position="389"/>
        <end position="411"/>
    </location>
</feature>
<dbReference type="PROSITE" id="PS50005">
    <property type="entry name" value="TPR"/>
    <property type="match status" value="1"/>
</dbReference>
<evidence type="ECO:0000256" key="4">
    <source>
        <dbReference type="PROSITE-ProRule" id="PRU00339"/>
    </source>
</evidence>
<evidence type="ECO:0000256" key="7">
    <source>
        <dbReference type="SAM" id="Phobius"/>
    </source>
</evidence>
<evidence type="ECO:0000313" key="9">
    <source>
        <dbReference type="EMBL" id="AUX39957.1"/>
    </source>
</evidence>
<feature type="domain" description="PABS" evidence="8">
    <location>
        <begin position="540"/>
        <end position="710"/>
    </location>
</feature>
<dbReference type="Proteomes" id="UP000238348">
    <property type="component" value="Chromosome"/>
</dbReference>
<accession>A0A2L0EKY4</accession>
<evidence type="ECO:0000259" key="8">
    <source>
        <dbReference type="PROSITE" id="PS51006"/>
    </source>
</evidence>
<sequence length="862" mass="89364">MTSRMFGLLFLSGASSLAYEVVWTRLLGGVFGVALHATTAVLVAYMAGLSLGGLVGGRLAPRLRAPLRAYAALEAAIGVSALLVPLGLSAVGGLYGWLYEPLLARPGLGFAVRFAGALVVLLVPTTLMGATLPLAAEGCLGARDRIGAGAGRLYAANTAGAVLGAAAAGLFLLPALGVSRTNLVAAAASVAVALLALATVGRAATPHEPGRAATPHEPPPHEPGRAATPHEPPAPLRAALVLAALSGFVSLSFQIVWTHVLAAVTRDTTFAFTCTLATFLTGIALGGLTGALLSARVRTAVALGACQAGVALSGLLTFVTLRWLGEAAPDRSPVSFDAALAQQLASAALPLLPPTLLLGASLPLCLDLAGRAAPGRAPPGRARSGSGRAVGAVLSANTLGAVLGCVAGGLWLVPRFGFGKTTVLLSAAALGGALLALGLPAPPAPPTPSQGPGRLRLFRRLTYGALVAALLWLLPAASTDWFFPARSVEGRRVFHAEDASGIVEVAEKDGVRSLVTDRRHRWGSTHPAMVQSMLRQGALPLLLHPRPARIVEIGLATGIHALPQLRDSRVEALTIVEISPAVIDAARAFSAHNGGLLDDPRVDVVLDDGRSFLQRTRRRFDVIVLGLFVPYRPGAGALYSRELLAACQERLAPGGLVLEWLPLDQMTFDAVRSVMATFAAVFPHVEVWEKGHYVALLGADAPPALDPAALREGLRRLGGAPAAGLRDPADVLASHLLGPAEVRALAAGAPLTTEDHPRVEFMQVMPASASTGYARAAQNLERLLDRRAAPAALAAWPDAERAPAERRFAARGRSLRGALLQARGQHRDAYAAFVDALRADPDDEIAQGEVARYAEALQRTSR</sequence>
<dbReference type="Gene3D" id="3.40.50.150">
    <property type="entry name" value="Vaccinia Virus protein VP39"/>
    <property type="match status" value="1"/>
</dbReference>
<dbReference type="InterPro" id="IPR030374">
    <property type="entry name" value="PABS"/>
</dbReference>
<reference evidence="9 10" key="1">
    <citation type="submission" date="2015-09" db="EMBL/GenBank/DDBJ databases">
        <title>Sorangium comparison.</title>
        <authorList>
            <person name="Zaburannyi N."/>
            <person name="Bunk B."/>
            <person name="Overmann J."/>
            <person name="Mueller R."/>
        </authorList>
    </citation>
    <scope>NUCLEOTIDE SEQUENCE [LARGE SCALE GENOMIC DNA]</scope>
    <source>
        <strain evidence="9 10">So ce26</strain>
    </source>
</reference>
<feature type="transmembrane region" description="Helical" evidence="7">
    <location>
        <begin position="461"/>
        <end position="483"/>
    </location>
</feature>